<dbReference type="Gene3D" id="1.10.150.20">
    <property type="entry name" value="5' to 3' exonuclease, C-terminal subdomain"/>
    <property type="match status" value="1"/>
</dbReference>
<keyword evidence="3 6" id="KW-0238">DNA-binding</keyword>
<dbReference type="Pfam" id="PF07499">
    <property type="entry name" value="RuvA_C"/>
    <property type="match status" value="1"/>
</dbReference>
<dbReference type="Pfam" id="PF14520">
    <property type="entry name" value="HHH_5"/>
    <property type="match status" value="1"/>
</dbReference>
<dbReference type="InterPro" id="IPR013849">
    <property type="entry name" value="DNA_helicase_Holl-junc_RuvA_I"/>
</dbReference>
<dbReference type="SUPFAM" id="SSF46929">
    <property type="entry name" value="DNA helicase RuvA subunit, C-terminal domain"/>
    <property type="match status" value="1"/>
</dbReference>
<dbReference type="InterPro" id="IPR011114">
    <property type="entry name" value="RuvA_C"/>
</dbReference>
<dbReference type="GO" id="GO:0016787">
    <property type="term" value="F:hydrolase activity"/>
    <property type="evidence" value="ECO:0007669"/>
    <property type="project" value="UniProtKB-KW"/>
</dbReference>
<organism evidence="8 9">
    <name type="scientific">Fictibacillus barbaricus</name>
    <dbReference type="NCBI Taxonomy" id="182136"/>
    <lineage>
        <taxon>Bacteria</taxon>
        <taxon>Bacillati</taxon>
        <taxon>Bacillota</taxon>
        <taxon>Bacilli</taxon>
        <taxon>Bacillales</taxon>
        <taxon>Fictibacillaceae</taxon>
        <taxon>Fictibacillus</taxon>
    </lineage>
</organism>
<reference evidence="8 9" key="1">
    <citation type="submission" date="2023-07" db="EMBL/GenBank/DDBJ databases">
        <title>Sorghum-associated microbial communities from plants grown in Nebraska, USA.</title>
        <authorList>
            <person name="Schachtman D."/>
        </authorList>
    </citation>
    <scope>NUCLEOTIDE SEQUENCE [LARGE SCALE GENOMIC DNA]</scope>
    <source>
        <strain evidence="8 9">BE211</strain>
    </source>
</reference>
<evidence type="ECO:0000256" key="1">
    <source>
        <dbReference type="ARBA" id="ARBA00022490"/>
    </source>
</evidence>
<evidence type="ECO:0000256" key="4">
    <source>
        <dbReference type="ARBA" id="ARBA00023172"/>
    </source>
</evidence>
<dbReference type="CDD" id="cd14332">
    <property type="entry name" value="UBA_RuvA_C"/>
    <property type="match status" value="1"/>
</dbReference>
<keyword evidence="1 6" id="KW-0963">Cytoplasm</keyword>
<comment type="caution">
    <text evidence="8">The sequence shown here is derived from an EMBL/GenBank/DDBJ whole genome shotgun (WGS) entry which is preliminary data.</text>
</comment>
<dbReference type="InterPro" id="IPR012340">
    <property type="entry name" value="NA-bd_OB-fold"/>
</dbReference>
<comment type="subcellular location">
    <subcellularLocation>
        <location evidence="6">Cytoplasm</location>
    </subcellularLocation>
</comment>
<keyword evidence="9" id="KW-1185">Reference proteome</keyword>
<accession>A0ABU1U2F6</accession>
<dbReference type="Gene3D" id="2.40.50.140">
    <property type="entry name" value="Nucleic acid-binding proteins"/>
    <property type="match status" value="1"/>
</dbReference>
<keyword evidence="5 6" id="KW-0234">DNA repair</keyword>
<dbReference type="GO" id="GO:0003678">
    <property type="term" value="F:DNA helicase activity"/>
    <property type="evidence" value="ECO:0007669"/>
    <property type="project" value="UniProtKB-EC"/>
</dbReference>
<keyword evidence="2 6" id="KW-0227">DNA damage</keyword>
<dbReference type="Pfam" id="PF01330">
    <property type="entry name" value="RuvA_N"/>
    <property type="match status" value="1"/>
</dbReference>
<dbReference type="HAMAP" id="MF_00031">
    <property type="entry name" value="DNA_HJ_migration_RuvA"/>
    <property type="match status" value="1"/>
</dbReference>
<dbReference type="SUPFAM" id="SSF47781">
    <property type="entry name" value="RuvA domain 2-like"/>
    <property type="match status" value="1"/>
</dbReference>
<keyword evidence="4 6" id="KW-0233">DNA recombination</keyword>
<sequence>MIESITGMVDYITAEYIVLNNNGIGYKVLCPNPFIYKRNEERTVFTYQHVREDILALYGFSNRKERDLFLKLLNVSGIGPKGALAITAFGQPEQVIAAVEHEDEKFLTKFPGVGKKTARQMILDLKGKLALFADAEITEGLFAEELVSGDELEEAIEALTVLGYGRKEINKVLPDLKKEKMSANEYIKLALKKLMNS</sequence>
<comment type="function">
    <text evidence="6">The RuvA-RuvB-RuvC complex processes Holliday junction (HJ) DNA during genetic recombination and DNA repair, while the RuvA-RuvB complex plays an important role in the rescue of blocked DNA replication forks via replication fork reversal (RFR). RuvA specifically binds to HJ cruciform DNA, conferring on it an open structure. The RuvB hexamer acts as an ATP-dependent pump, pulling dsDNA into and through the RuvAB complex. HJ branch migration allows RuvC to scan DNA until it finds its consensus sequence, where it cleaves and resolves the cruciform DNA.</text>
</comment>
<feature type="domain" description="Helix-hairpin-helix DNA-binding motif class 1" evidence="7">
    <location>
        <begin position="70"/>
        <end position="89"/>
    </location>
</feature>
<dbReference type="SUPFAM" id="SSF50249">
    <property type="entry name" value="Nucleic acid-binding proteins"/>
    <property type="match status" value="1"/>
</dbReference>
<evidence type="ECO:0000256" key="5">
    <source>
        <dbReference type="ARBA" id="ARBA00023204"/>
    </source>
</evidence>
<comment type="domain">
    <text evidence="6">Has three domains with a flexible linker between the domains II and III and assumes an 'L' shape. Domain III is highly mobile and contacts RuvB.</text>
</comment>
<comment type="subunit">
    <text evidence="6">Homotetramer. Forms an RuvA(8)-RuvB(12)-Holliday junction (HJ) complex. HJ DNA is sandwiched between 2 RuvA tetramers; dsDNA enters through RuvA and exits via RuvB. An RuvB hexamer assembles on each DNA strand where it exits the tetramer. Each RuvB hexamer is contacted by two RuvA subunits (via domain III) on 2 adjacent RuvB subunits; this complex drives branch migration. In the full resolvosome a probable DNA-RuvA(4)-RuvB(12)-RuvC(2) complex forms which resolves the HJ.</text>
</comment>
<dbReference type="SMART" id="SM00278">
    <property type="entry name" value="HhH1"/>
    <property type="match status" value="2"/>
</dbReference>
<comment type="similarity">
    <text evidence="6">Belongs to the RuvA family.</text>
</comment>
<dbReference type="RefSeq" id="WP_310259229.1">
    <property type="nucleotide sequence ID" value="NZ_JAVDWA010000004.1"/>
</dbReference>
<protein>
    <recommendedName>
        <fullName evidence="6">Holliday junction branch migration complex subunit RuvA</fullName>
    </recommendedName>
</protein>
<evidence type="ECO:0000313" key="9">
    <source>
        <dbReference type="Proteomes" id="UP001258181"/>
    </source>
</evidence>
<proteinExistence type="inferred from homology"/>
<feature type="domain" description="Helix-hairpin-helix DNA-binding motif class 1" evidence="7">
    <location>
        <begin position="105"/>
        <end position="124"/>
    </location>
</feature>
<dbReference type="EMBL" id="JAVDWA010000004">
    <property type="protein sequence ID" value="MDR7073638.1"/>
    <property type="molecule type" value="Genomic_DNA"/>
</dbReference>
<dbReference type="NCBIfam" id="TIGR00084">
    <property type="entry name" value="ruvA"/>
    <property type="match status" value="1"/>
</dbReference>
<comment type="caution">
    <text evidence="6">Lacks conserved residue(s) required for the propagation of feature annotation.</text>
</comment>
<evidence type="ECO:0000256" key="2">
    <source>
        <dbReference type="ARBA" id="ARBA00022763"/>
    </source>
</evidence>
<dbReference type="Proteomes" id="UP001258181">
    <property type="component" value="Unassembled WGS sequence"/>
</dbReference>
<dbReference type="InterPro" id="IPR003583">
    <property type="entry name" value="Hlx-hairpin-Hlx_DNA-bd_motif"/>
</dbReference>
<keyword evidence="8" id="KW-0347">Helicase</keyword>
<dbReference type="InterPro" id="IPR036267">
    <property type="entry name" value="RuvA_C_sf"/>
</dbReference>
<evidence type="ECO:0000256" key="3">
    <source>
        <dbReference type="ARBA" id="ARBA00023125"/>
    </source>
</evidence>
<dbReference type="InterPro" id="IPR010994">
    <property type="entry name" value="RuvA_2-like"/>
</dbReference>
<keyword evidence="8" id="KW-0547">Nucleotide-binding</keyword>
<gene>
    <name evidence="6" type="primary">ruvA</name>
    <name evidence="8" type="ORF">J2X07_002625</name>
</gene>
<keyword evidence="8" id="KW-0067">ATP-binding</keyword>
<evidence type="ECO:0000256" key="6">
    <source>
        <dbReference type="HAMAP-Rule" id="MF_00031"/>
    </source>
</evidence>
<dbReference type="Gene3D" id="1.10.8.10">
    <property type="entry name" value="DNA helicase RuvA subunit, C-terminal domain"/>
    <property type="match status" value="1"/>
</dbReference>
<evidence type="ECO:0000259" key="7">
    <source>
        <dbReference type="SMART" id="SM00278"/>
    </source>
</evidence>
<evidence type="ECO:0000313" key="8">
    <source>
        <dbReference type="EMBL" id="MDR7073638.1"/>
    </source>
</evidence>
<keyword evidence="8" id="KW-0378">Hydrolase</keyword>
<feature type="region of interest" description="Domain III" evidence="6">
    <location>
        <begin position="147"/>
        <end position="197"/>
    </location>
</feature>
<name>A0ABU1U2F6_9BACL</name>
<dbReference type="InterPro" id="IPR000085">
    <property type="entry name" value="RuvA"/>
</dbReference>